<organism evidence="2 3">
    <name type="scientific">Massilimicrobiota timonensis</name>
    <dbReference type="NCBI Taxonomy" id="1776392"/>
    <lineage>
        <taxon>Bacteria</taxon>
        <taxon>Bacillati</taxon>
        <taxon>Bacillota</taxon>
        <taxon>Erysipelotrichia</taxon>
        <taxon>Erysipelotrichales</taxon>
        <taxon>Erysipelotrichaceae</taxon>
        <taxon>Massilimicrobiota</taxon>
    </lineage>
</organism>
<keyword evidence="1" id="KW-0812">Transmembrane</keyword>
<keyword evidence="1" id="KW-0472">Membrane</keyword>
<name>A0A1Y4SUT3_9FIRM</name>
<dbReference type="RefSeq" id="WP_087358611.1">
    <property type="nucleotide sequence ID" value="NZ_NFLJ01000026.1"/>
</dbReference>
<comment type="caution">
    <text evidence="2">The sequence shown here is derived from an EMBL/GenBank/DDBJ whole genome shotgun (WGS) entry which is preliminary data.</text>
</comment>
<dbReference type="OrthoDB" id="9930687at2"/>
<reference evidence="2 3" key="1">
    <citation type="journal article" date="2018" name="BMC Genomics">
        <title>Whole genome sequencing and function prediction of 133 gut anaerobes isolated from chicken caecum in pure cultures.</title>
        <authorList>
            <person name="Medvecky M."/>
            <person name="Cejkova D."/>
            <person name="Polansky O."/>
            <person name="Karasova D."/>
            <person name="Kubasova T."/>
            <person name="Cizek A."/>
            <person name="Rychlik I."/>
        </authorList>
    </citation>
    <scope>NUCLEOTIDE SEQUENCE [LARGE SCALE GENOMIC DNA]</scope>
    <source>
        <strain evidence="2 3">An13</strain>
    </source>
</reference>
<dbReference type="EMBL" id="NFLJ01000026">
    <property type="protein sequence ID" value="OUQ33676.1"/>
    <property type="molecule type" value="Genomic_DNA"/>
</dbReference>
<gene>
    <name evidence="2" type="ORF">B5E75_09255</name>
</gene>
<protein>
    <submittedName>
        <fullName evidence="2">Uncharacterized protein</fullName>
    </submittedName>
</protein>
<accession>A0A1Y4SUT3</accession>
<dbReference type="Proteomes" id="UP000195305">
    <property type="component" value="Unassembled WGS sequence"/>
</dbReference>
<feature type="transmembrane region" description="Helical" evidence="1">
    <location>
        <begin position="7"/>
        <end position="26"/>
    </location>
</feature>
<keyword evidence="1" id="KW-1133">Transmembrane helix</keyword>
<dbReference type="AlphaFoldDB" id="A0A1Y4SUT3"/>
<sequence>MTKIVKMIGILLIIGLGIYVIVYLIIQSLFIDVNKIHNFQNIKDFEKYSHLSFYDLYDFDAFINTGEYKLLSVHENYFIHFEDYEPYEYIFTLDSKTTEYTIHQQTSYPQSIIGKEEMIVVDDAQVIVNMNTDTNECYFTVYLDDCYYRIRYTMLNHISQDEIISKIKDYVHFNNELHKEKLGEASLLKHYKIV</sequence>
<proteinExistence type="predicted"/>
<evidence type="ECO:0000313" key="3">
    <source>
        <dbReference type="Proteomes" id="UP000195305"/>
    </source>
</evidence>
<keyword evidence="3" id="KW-1185">Reference proteome</keyword>
<evidence type="ECO:0000256" key="1">
    <source>
        <dbReference type="SAM" id="Phobius"/>
    </source>
</evidence>
<evidence type="ECO:0000313" key="2">
    <source>
        <dbReference type="EMBL" id="OUQ33676.1"/>
    </source>
</evidence>